<dbReference type="Proteomes" id="UP000193498">
    <property type="component" value="Unassembled WGS sequence"/>
</dbReference>
<organism evidence="2 3">
    <name type="scientific">Basidiobolus meristosporus CBS 931.73</name>
    <dbReference type="NCBI Taxonomy" id="1314790"/>
    <lineage>
        <taxon>Eukaryota</taxon>
        <taxon>Fungi</taxon>
        <taxon>Fungi incertae sedis</taxon>
        <taxon>Zoopagomycota</taxon>
        <taxon>Entomophthoromycotina</taxon>
        <taxon>Basidiobolomycetes</taxon>
        <taxon>Basidiobolales</taxon>
        <taxon>Basidiobolaceae</taxon>
        <taxon>Basidiobolus</taxon>
    </lineage>
</organism>
<feature type="transmembrane region" description="Helical" evidence="1">
    <location>
        <begin position="21"/>
        <end position="40"/>
    </location>
</feature>
<sequence>MYHQGCALVQCNTSSSFTISWLQYPLLFIISFVLSIIMPVKVSNIPGTLAGYDIVLSVSEEAVNAQLQKLYDTPITRGPLPLPTKMKGYAPLPQTQYLINHDFSLHELTKSGAPRKDGIEAHIACPKVRFRAPPESTGAVCHRSAYLELIFRRDESAPEGKKDSVFTFWNTDGDDGPFLDKQVINDYTVTWQVNLGRKHISDVQKDLLDPSTDKGSAITMPDKAATALGNYVDPSLFTVSSIFCMFEESTLVNSFMLRDPSGKPVQSLEDGRLMANLMNSMALYYTTMQKTQKVTGAPTPDNPFVLGYSISEALPDLKDFDENIDESKTPVYFKPRQCDITTTEGERSGNNPITTSGTLNFCMFTHRAGNNDNIQVDQQDLNAGLFRPTFFDKTKTLGKVVFNGKEQGHDGIMAFSKGIFCDHWLKPIGQALLVDYNIYRPMIATAIKEDIGMIRLNANNVEIRELTDSSNRGYEVSRRWHMDDIVKNSNILDGKPYDRRKRVEGECVVRVTYRSNTSQISSLEDGITHARRVWLDIDIKNTLNFHADTRGLHNLCQNECTATDWLNARTMDCRVQSLVVVEINSATAGKWSIAIDREASKNLFKEGQTLEWCDSQQRNDAYGNFDHFENHHTYKVFAKEGSDKAFRDSVQGWKTDTASMVARLLGTAFAESGSTVIMPAGNVFTFAGLDTDHEGHLYCQVNYANVGKVEVAKTKKV</sequence>
<dbReference type="InParanoid" id="A0A1Y1Y1W3"/>
<dbReference type="AlphaFoldDB" id="A0A1Y1Y1W3"/>
<name>A0A1Y1Y1W3_9FUNG</name>
<dbReference type="EMBL" id="MCFE01000297">
    <property type="protein sequence ID" value="ORX91991.1"/>
    <property type="molecule type" value="Genomic_DNA"/>
</dbReference>
<keyword evidence="1" id="KW-1133">Transmembrane helix</keyword>
<keyword evidence="3" id="KW-1185">Reference proteome</keyword>
<protein>
    <submittedName>
        <fullName evidence="2">Uncharacterized protein</fullName>
    </submittedName>
</protein>
<evidence type="ECO:0000313" key="3">
    <source>
        <dbReference type="Proteomes" id="UP000193498"/>
    </source>
</evidence>
<gene>
    <name evidence="2" type="ORF">K493DRAFT_409035</name>
</gene>
<comment type="caution">
    <text evidence="2">The sequence shown here is derived from an EMBL/GenBank/DDBJ whole genome shotgun (WGS) entry which is preliminary data.</text>
</comment>
<keyword evidence="1" id="KW-0472">Membrane</keyword>
<proteinExistence type="predicted"/>
<evidence type="ECO:0000256" key="1">
    <source>
        <dbReference type="SAM" id="Phobius"/>
    </source>
</evidence>
<keyword evidence="1" id="KW-0812">Transmembrane</keyword>
<accession>A0A1Y1Y1W3</accession>
<evidence type="ECO:0000313" key="2">
    <source>
        <dbReference type="EMBL" id="ORX91991.1"/>
    </source>
</evidence>
<dbReference type="OrthoDB" id="5430916at2759"/>
<reference evidence="2 3" key="1">
    <citation type="submission" date="2016-07" db="EMBL/GenBank/DDBJ databases">
        <title>Pervasive Adenine N6-methylation of Active Genes in Fungi.</title>
        <authorList>
            <consortium name="DOE Joint Genome Institute"/>
            <person name="Mondo S.J."/>
            <person name="Dannebaum R.O."/>
            <person name="Kuo R.C."/>
            <person name="Labutti K."/>
            <person name="Haridas S."/>
            <person name="Kuo A."/>
            <person name="Salamov A."/>
            <person name="Ahrendt S.R."/>
            <person name="Lipzen A."/>
            <person name="Sullivan W."/>
            <person name="Andreopoulos W.B."/>
            <person name="Clum A."/>
            <person name="Lindquist E."/>
            <person name="Daum C."/>
            <person name="Ramamoorthy G.K."/>
            <person name="Gryganskyi A."/>
            <person name="Culley D."/>
            <person name="Magnuson J.K."/>
            <person name="James T.Y."/>
            <person name="O'Malley M.A."/>
            <person name="Stajich J.E."/>
            <person name="Spatafora J.W."/>
            <person name="Visel A."/>
            <person name="Grigoriev I.V."/>
        </authorList>
    </citation>
    <scope>NUCLEOTIDE SEQUENCE [LARGE SCALE GENOMIC DNA]</scope>
    <source>
        <strain evidence="2 3">CBS 931.73</strain>
    </source>
</reference>